<dbReference type="EMBL" id="SJPJ01000001">
    <property type="protein sequence ID" value="TWT81897.1"/>
    <property type="molecule type" value="Genomic_DNA"/>
</dbReference>
<dbReference type="GO" id="GO:0003677">
    <property type="term" value="F:DNA binding"/>
    <property type="evidence" value="ECO:0007669"/>
    <property type="project" value="InterPro"/>
</dbReference>
<proteinExistence type="predicted"/>
<feature type="domain" description="Helicase ATP-binding" evidence="1">
    <location>
        <begin position="21"/>
        <end position="252"/>
    </location>
</feature>
<dbReference type="InterPro" id="IPR050742">
    <property type="entry name" value="Helicase_Restrict-Modif_Enz"/>
</dbReference>
<dbReference type="PANTHER" id="PTHR47396:SF1">
    <property type="entry name" value="ATP-DEPENDENT HELICASE IRC3-RELATED"/>
    <property type="match status" value="1"/>
</dbReference>
<comment type="caution">
    <text evidence="2">The sequence shown here is derived from an EMBL/GenBank/DDBJ whole genome shotgun (WGS) entry which is preliminary data.</text>
</comment>
<protein>
    <submittedName>
        <fullName evidence="2">Type III restriction enzyme, res subunit</fullName>
    </submittedName>
</protein>
<dbReference type="CDD" id="cd18785">
    <property type="entry name" value="SF2_C"/>
    <property type="match status" value="1"/>
</dbReference>
<dbReference type="SMART" id="SM00487">
    <property type="entry name" value="DEXDc"/>
    <property type="match status" value="1"/>
</dbReference>
<name>A0A5C5Z4G2_9BACT</name>
<keyword evidence="3" id="KW-1185">Reference proteome</keyword>
<evidence type="ECO:0000313" key="3">
    <source>
        <dbReference type="Proteomes" id="UP000315010"/>
    </source>
</evidence>
<dbReference type="InterPro" id="IPR014001">
    <property type="entry name" value="Helicase_ATP-bd"/>
</dbReference>
<dbReference type="RefSeq" id="WP_419194400.1">
    <property type="nucleotide sequence ID" value="NZ_SJPJ01000001.1"/>
</dbReference>
<dbReference type="GO" id="GO:0005829">
    <property type="term" value="C:cytosol"/>
    <property type="evidence" value="ECO:0007669"/>
    <property type="project" value="TreeGrafter"/>
</dbReference>
<dbReference type="SUPFAM" id="SSF52540">
    <property type="entry name" value="P-loop containing nucleoside triphosphate hydrolases"/>
    <property type="match status" value="2"/>
</dbReference>
<dbReference type="InterPro" id="IPR006935">
    <property type="entry name" value="Helicase/UvrB_N"/>
</dbReference>
<organism evidence="2 3">
    <name type="scientific">Novipirellula herctigrandis</name>
    <dbReference type="NCBI Taxonomy" id="2527986"/>
    <lineage>
        <taxon>Bacteria</taxon>
        <taxon>Pseudomonadati</taxon>
        <taxon>Planctomycetota</taxon>
        <taxon>Planctomycetia</taxon>
        <taxon>Pirellulales</taxon>
        <taxon>Pirellulaceae</taxon>
        <taxon>Novipirellula</taxon>
    </lineage>
</organism>
<dbReference type="InterPro" id="IPR027417">
    <property type="entry name" value="P-loop_NTPase"/>
</dbReference>
<sequence>MLSFRGQLRPSQLEVAEIAREHLAQGKRRLHVVAPPGSGKTVIGLYIWAELVRQPALVLSPNSAIQAQWAARTSLFQRHDVEDLQSLVSTSAKLPGLLTSLTYQAVTMPGRATEHFQQRAIDLWMARLLEKGQAKDVVEAEVWIEGLRQHNQDFFNERLAHYRKKIREEDAAGGLAMTLLHDRCIDALVRLREFGVGLLILDECHHLMGHWGSVLAEASEYLGDPIVLGLTATPPDREGRKPEAVERYDRFFGEVDYEVPVPAVVKDGFLAPYQDLAFFVRPNEKELDFVASADTQFDSLIEALCQPRETTESLEAIRPRESLIEWLVRVLRDRQLPIGQAKDWRRFYARDPNFATAAVSFLQSRGVEVPAGVPPLLALENDDQPMDDETLLVTVIDRYTRHYLRRSPHQADHALARNAVDRLRMLGIQITDTGVRACASPVSRVIAYTRSKTEAVVSILKQEMETLGAKTRAVVIADFEKSSAISADIAHLLDEEAGGAVAAFRTLLDHPATNQLDPVLLTGSTVLADADLVVRLLDESNRWMAERSVSVDLSSTPQGTFHEITGRGRDWCPRVYVEMITELFQQGFTRCLVGTRGLLGEGWDANKVNVLIDLSTVTTSMTVNQLRGRSIRLDPDEPRKVANNWDVVCIAPEFTKGLDDYHRFIRKHKTIYGICDDGAIEKGVGHVDPAFTDMKPELVDNRIDELNSNMLHRSARRREAYDLWRVGKPYSNEPIQAVEIASRRSNFTHGYPPFPKSKKFWTLDSLVQEISCSVLGGLCETGLVSSSGSVRISNRSGGYVRVYLEHGTADEANLFAVAMRETLSPLADPRYVIQRFVDVPKDSFVRRLLPSMFSRLFERRVRTRVMLHAVPSMMASKRDTVEIYRQYWNAHVSPGEAVYVKNEKGYRHIVSAIEQDQTPTTIVHQKELFL</sequence>
<evidence type="ECO:0000259" key="1">
    <source>
        <dbReference type="PROSITE" id="PS51192"/>
    </source>
</evidence>
<gene>
    <name evidence="2" type="ORF">CA13_33520</name>
</gene>
<dbReference type="PROSITE" id="PS51192">
    <property type="entry name" value="HELICASE_ATP_BIND_1"/>
    <property type="match status" value="1"/>
</dbReference>
<dbReference type="AlphaFoldDB" id="A0A5C5Z4G2"/>
<dbReference type="GO" id="GO:0016787">
    <property type="term" value="F:hydrolase activity"/>
    <property type="evidence" value="ECO:0007669"/>
    <property type="project" value="InterPro"/>
</dbReference>
<evidence type="ECO:0000313" key="2">
    <source>
        <dbReference type="EMBL" id="TWT81897.1"/>
    </source>
</evidence>
<reference evidence="2 3" key="1">
    <citation type="submission" date="2019-02" db="EMBL/GenBank/DDBJ databases">
        <title>Deep-cultivation of Planctomycetes and their phenomic and genomic characterization uncovers novel biology.</title>
        <authorList>
            <person name="Wiegand S."/>
            <person name="Jogler M."/>
            <person name="Boedeker C."/>
            <person name="Pinto D."/>
            <person name="Vollmers J."/>
            <person name="Rivas-Marin E."/>
            <person name="Kohn T."/>
            <person name="Peeters S.H."/>
            <person name="Heuer A."/>
            <person name="Rast P."/>
            <person name="Oberbeckmann S."/>
            <person name="Bunk B."/>
            <person name="Jeske O."/>
            <person name="Meyerdierks A."/>
            <person name="Storesund J.E."/>
            <person name="Kallscheuer N."/>
            <person name="Luecker S."/>
            <person name="Lage O.M."/>
            <person name="Pohl T."/>
            <person name="Merkel B.J."/>
            <person name="Hornburger P."/>
            <person name="Mueller R.-W."/>
            <person name="Bruemmer F."/>
            <person name="Labrenz M."/>
            <person name="Spormann A.M."/>
            <person name="Op Den Camp H."/>
            <person name="Overmann J."/>
            <person name="Amann R."/>
            <person name="Jetten M.S.M."/>
            <person name="Mascher T."/>
            <person name="Medema M.H."/>
            <person name="Devos D.P."/>
            <person name="Kaster A.-K."/>
            <person name="Ovreas L."/>
            <person name="Rohde M."/>
            <person name="Galperin M.Y."/>
            <person name="Jogler C."/>
        </authorList>
    </citation>
    <scope>NUCLEOTIDE SEQUENCE [LARGE SCALE GENOMIC DNA]</scope>
    <source>
        <strain evidence="2 3">CA13</strain>
    </source>
</reference>
<dbReference type="Pfam" id="PF04851">
    <property type="entry name" value="ResIII"/>
    <property type="match status" value="1"/>
</dbReference>
<dbReference type="GO" id="GO:0005524">
    <property type="term" value="F:ATP binding"/>
    <property type="evidence" value="ECO:0007669"/>
    <property type="project" value="InterPro"/>
</dbReference>
<accession>A0A5C5Z4G2</accession>
<dbReference type="Gene3D" id="3.40.50.300">
    <property type="entry name" value="P-loop containing nucleotide triphosphate hydrolases"/>
    <property type="match status" value="2"/>
</dbReference>
<dbReference type="Proteomes" id="UP000315010">
    <property type="component" value="Unassembled WGS sequence"/>
</dbReference>
<dbReference type="PANTHER" id="PTHR47396">
    <property type="entry name" value="TYPE I RESTRICTION ENZYME ECOKI R PROTEIN"/>
    <property type="match status" value="1"/>
</dbReference>